<organism evidence="2 3">
    <name type="scientific">Agrocybe chaxingu</name>
    <dbReference type="NCBI Taxonomy" id="84603"/>
    <lineage>
        <taxon>Eukaryota</taxon>
        <taxon>Fungi</taxon>
        <taxon>Dikarya</taxon>
        <taxon>Basidiomycota</taxon>
        <taxon>Agaricomycotina</taxon>
        <taxon>Agaricomycetes</taxon>
        <taxon>Agaricomycetidae</taxon>
        <taxon>Agaricales</taxon>
        <taxon>Agaricineae</taxon>
        <taxon>Strophariaceae</taxon>
        <taxon>Agrocybe</taxon>
    </lineage>
</organism>
<reference evidence="2" key="1">
    <citation type="submission" date="2022-07" db="EMBL/GenBank/DDBJ databases">
        <title>Genome Sequence of Agrocybe chaxingu.</title>
        <authorList>
            <person name="Buettner E."/>
        </authorList>
    </citation>
    <scope>NUCLEOTIDE SEQUENCE</scope>
    <source>
        <strain evidence="2">MP-N11</strain>
    </source>
</reference>
<evidence type="ECO:0000313" key="3">
    <source>
        <dbReference type="Proteomes" id="UP001148786"/>
    </source>
</evidence>
<gene>
    <name evidence="2" type="ORF">NLJ89_g11651</name>
</gene>
<feature type="compositionally biased region" description="Acidic residues" evidence="1">
    <location>
        <begin position="20"/>
        <end position="34"/>
    </location>
</feature>
<name>A0A9W8MPT7_9AGAR</name>
<dbReference type="AlphaFoldDB" id="A0A9W8MPT7"/>
<feature type="compositionally biased region" description="Basic and acidic residues" evidence="1">
    <location>
        <begin position="312"/>
        <end position="328"/>
    </location>
</feature>
<dbReference type="EMBL" id="JANKHO010002861">
    <property type="protein sequence ID" value="KAJ3488086.1"/>
    <property type="molecule type" value="Genomic_DNA"/>
</dbReference>
<protein>
    <recommendedName>
        <fullName evidence="4">C2H2-type domain-containing protein</fullName>
    </recommendedName>
</protein>
<accession>A0A9W8MPT7</accession>
<dbReference type="Gene3D" id="3.30.160.60">
    <property type="entry name" value="Classic Zinc Finger"/>
    <property type="match status" value="1"/>
</dbReference>
<evidence type="ECO:0008006" key="4">
    <source>
        <dbReference type="Google" id="ProtNLM"/>
    </source>
</evidence>
<feature type="compositionally biased region" description="Polar residues" evidence="1">
    <location>
        <begin position="163"/>
        <end position="173"/>
    </location>
</feature>
<proteinExistence type="predicted"/>
<evidence type="ECO:0000313" key="2">
    <source>
        <dbReference type="EMBL" id="KAJ3488086.1"/>
    </source>
</evidence>
<dbReference type="Proteomes" id="UP001148786">
    <property type="component" value="Unassembled WGS sequence"/>
</dbReference>
<evidence type="ECO:0000256" key="1">
    <source>
        <dbReference type="SAM" id="MobiDB-lite"/>
    </source>
</evidence>
<keyword evidence="3" id="KW-1185">Reference proteome</keyword>
<dbReference type="OrthoDB" id="10446286at2759"/>
<sequence>MDTSVSSDFAAVLRVYVGSDESDSDESGIDASDMEDTHRHVQCVDKGKGRAVEPGPAPGWEANVEGGDFLDDDRYLCVVDPREVCRVEEGVCAGLGAEEGGLDEDNGQDDCMENDDAEVPPTAGPSTGAACYHGAGPITPAPVAWGTLQRNNTQEFMIEGSSALANEQPNRLPSNIGAKRKRAANNDDGTDERTKEVPVVPGTPLHARMSDAALQEAYSGSTKHPHAKKTSEDFGCRVWPGQPGAKWCCHFCPYALQERSSIRRHVRAHHYAGTFSCEPYGCLCGEAFVTSRRELLERHLRTDWTNSKRRKTGEAKAKNVKRGEEGKM</sequence>
<feature type="region of interest" description="Disordered" evidence="1">
    <location>
        <begin position="163"/>
        <end position="203"/>
    </location>
</feature>
<feature type="region of interest" description="Disordered" evidence="1">
    <location>
        <begin position="17"/>
        <end position="38"/>
    </location>
</feature>
<comment type="caution">
    <text evidence="2">The sequence shown here is derived from an EMBL/GenBank/DDBJ whole genome shotgun (WGS) entry which is preliminary data.</text>
</comment>
<feature type="region of interest" description="Disordered" evidence="1">
    <location>
        <begin position="307"/>
        <end position="328"/>
    </location>
</feature>